<proteinExistence type="predicted"/>
<evidence type="ECO:0000259" key="2">
    <source>
        <dbReference type="Pfam" id="PF00501"/>
    </source>
</evidence>
<feature type="domain" description="AMP-binding enzyme C-terminal" evidence="3">
    <location>
        <begin position="446"/>
        <end position="516"/>
    </location>
</feature>
<dbReference type="PANTHER" id="PTHR43201:SF32">
    <property type="entry name" value="2-SUCCINYLBENZOATE--COA LIGASE, CHLOROPLASTIC_PEROXISOMAL"/>
    <property type="match status" value="1"/>
</dbReference>
<gene>
    <name evidence="4" type="ORF">SAMN05444422_103391</name>
</gene>
<dbReference type="SUPFAM" id="SSF56801">
    <property type="entry name" value="Acetyl-CoA synthetase-like"/>
    <property type="match status" value="1"/>
</dbReference>
<dbReference type="Gene3D" id="3.30.300.30">
    <property type="match status" value="1"/>
</dbReference>
<evidence type="ECO:0000256" key="1">
    <source>
        <dbReference type="SAM" id="MobiDB-lite"/>
    </source>
</evidence>
<dbReference type="InterPro" id="IPR000873">
    <property type="entry name" value="AMP-dep_synth/lig_dom"/>
</dbReference>
<dbReference type="InterPro" id="IPR020845">
    <property type="entry name" value="AMP-binding_CS"/>
</dbReference>
<dbReference type="EMBL" id="FOKW01000003">
    <property type="protein sequence ID" value="SFB99156.1"/>
    <property type="molecule type" value="Genomic_DNA"/>
</dbReference>
<reference evidence="5" key="1">
    <citation type="submission" date="2016-10" db="EMBL/GenBank/DDBJ databases">
        <authorList>
            <person name="Varghese N."/>
            <person name="Submissions S."/>
        </authorList>
    </citation>
    <scope>NUCLEOTIDE SEQUENCE [LARGE SCALE GENOMIC DNA]</scope>
    <source>
        <strain evidence="5">DSM 13078</strain>
    </source>
</reference>
<keyword evidence="5" id="KW-1185">Reference proteome</keyword>
<dbReference type="Gene3D" id="3.40.50.12780">
    <property type="entry name" value="N-terminal domain of ligase-like"/>
    <property type="match status" value="1"/>
</dbReference>
<dbReference type="PROSITE" id="PS00455">
    <property type="entry name" value="AMP_BINDING"/>
    <property type="match status" value="1"/>
</dbReference>
<evidence type="ECO:0000259" key="3">
    <source>
        <dbReference type="Pfam" id="PF13193"/>
    </source>
</evidence>
<sequence>MIPLSNPGEVPERDPLSARAAATPDATAVIDVETDREWTYMAFDRRVDRVARALGELGDGETPPDRLGVLMDTRPAFAVVFFAAVRTGTTVVPLNVRETVPELADKVERTVLEAIVCERGTESTAVELADRAGGCSVASVDDPERANVGVRLLTGLEGGDASDDASAPDTRGGIDPETTQLIMFTSGTSGDPKGVELTLANLVASATASAFRLGVDPADRWLCCLPMYHMGGLAPVIRSTLYGTTVVIQREFDAGEVARVLEEYDVTGVSLVPTMCKRLLECDRDGDGGGDDEDGWQPPDTLRFVLLGGAPATDELLERCLDRGVPVHPTYGMTETASQIATATPDEVRRYEGTVGRPLVGTEVTVVDDDGDPVEPGEPGELVVAGPTVTPGYLEPAITEAAFDDRGLHTGDVGYRDEGGRLRILNRRSDRIVTGGENVDPGEVVAALREHPAVDEAAVVGLPDEEWGERVSALLVSTGDGLEYASVLAHCDDRLAGFKRPKTLAVADELPRTASGTVDRDAVRERLLRSGVDAADLEDRSGSGR</sequence>
<keyword evidence="4" id="KW-0436">Ligase</keyword>
<dbReference type="Pfam" id="PF00501">
    <property type="entry name" value="AMP-binding"/>
    <property type="match status" value="1"/>
</dbReference>
<dbReference type="OrthoDB" id="35688at2157"/>
<dbReference type="InterPro" id="IPR042099">
    <property type="entry name" value="ANL_N_sf"/>
</dbReference>
<evidence type="ECO:0000313" key="4">
    <source>
        <dbReference type="EMBL" id="SFB99156.1"/>
    </source>
</evidence>
<organism evidence="4 5">
    <name type="scientific">Natronobacterium haloterrestre</name>
    <name type="common">Halobiforma haloterrestris</name>
    <dbReference type="NCBI Taxonomy" id="148448"/>
    <lineage>
        <taxon>Archaea</taxon>
        <taxon>Methanobacteriati</taxon>
        <taxon>Methanobacteriota</taxon>
        <taxon>Stenosarchaea group</taxon>
        <taxon>Halobacteria</taxon>
        <taxon>Halobacteriales</taxon>
        <taxon>Natrialbaceae</taxon>
        <taxon>Natronobacterium</taxon>
    </lineage>
</organism>
<accession>A0A1I1FJK1</accession>
<name>A0A1I1FJK1_NATHA</name>
<feature type="region of interest" description="Disordered" evidence="1">
    <location>
        <begin position="157"/>
        <end position="176"/>
    </location>
</feature>
<dbReference type="InterPro" id="IPR025110">
    <property type="entry name" value="AMP-bd_C"/>
</dbReference>
<protein>
    <submittedName>
        <fullName evidence="4">O-succinylbenzoic acid--CoA ligase</fullName>
    </submittedName>
</protein>
<dbReference type="GO" id="GO:0031956">
    <property type="term" value="F:medium-chain fatty acid-CoA ligase activity"/>
    <property type="evidence" value="ECO:0007669"/>
    <property type="project" value="TreeGrafter"/>
</dbReference>
<dbReference type="Pfam" id="PF13193">
    <property type="entry name" value="AMP-binding_C"/>
    <property type="match status" value="1"/>
</dbReference>
<dbReference type="InterPro" id="IPR045851">
    <property type="entry name" value="AMP-bd_C_sf"/>
</dbReference>
<dbReference type="AlphaFoldDB" id="A0A1I1FJK1"/>
<dbReference type="GO" id="GO:0006631">
    <property type="term" value="P:fatty acid metabolic process"/>
    <property type="evidence" value="ECO:0007669"/>
    <property type="project" value="TreeGrafter"/>
</dbReference>
<dbReference type="RefSeq" id="WP_089787051.1">
    <property type="nucleotide sequence ID" value="NZ_FOKW01000003.1"/>
</dbReference>
<evidence type="ECO:0000313" key="5">
    <source>
        <dbReference type="Proteomes" id="UP000199161"/>
    </source>
</evidence>
<feature type="region of interest" description="Disordered" evidence="1">
    <location>
        <begin position="1"/>
        <end position="22"/>
    </location>
</feature>
<dbReference type="Proteomes" id="UP000199161">
    <property type="component" value="Unassembled WGS sequence"/>
</dbReference>
<feature type="domain" description="AMP-dependent synthetase/ligase" evidence="2">
    <location>
        <begin position="18"/>
        <end position="394"/>
    </location>
</feature>
<dbReference type="PANTHER" id="PTHR43201">
    <property type="entry name" value="ACYL-COA SYNTHETASE"/>
    <property type="match status" value="1"/>
</dbReference>